<protein>
    <recommendedName>
        <fullName evidence="4">Integral membrane protein</fullName>
    </recommendedName>
</protein>
<feature type="transmembrane region" description="Helical" evidence="1">
    <location>
        <begin position="87"/>
        <end position="107"/>
    </location>
</feature>
<keyword evidence="1" id="KW-0812">Transmembrane</keyword>
<sequence>MTYAPTLRDTSPSPVRSARFLRTVLRVDGVSTAVTGAVLVAAAGPLGTATGMPVAFSVVFGVLQLCGAAVLLGIARRPVPRPPLVRGVVAVNGVSAVACAAVAFGGVLPLSGFGVVFMSAGALVVAVYAVLEWAGLRRAAAGR</sequence>
<proteinExistence type="predicted"/>
<feature type="transmembrane region" description="Helical" evidence="1">
    <location>
        <begin position="20"/>
        <end position="42"/>
    </location>
</feature>
<feature type="transmembrane region" description="Helical" evidence="1">
    <location>
        <begin position="54"/>
        <end position="75"/>
    </location>
</feature>
<evidence type="ECO:0008006" key="4">
    <source>
        <dbReference type="Google" id="ProtNLM"/>
    </source>
</evidence>
<evidence type="ECO:0000256" key="1">
    <source>
        <dbReference type="SAM" id="Phobius"/>
    </source>
</evidence>
<name>A0ABY4T8N0_9ACTN</name>
<dbReference type="EMBL" id="CP095474">
    <property type="protein sequence ID" value="URN15261.1"/>
    <property type="molecule type" value="Genomic_DNA"/>
</dbReference>
<keyword evidence="1" id="KW-1133">Transmembrane helix</keyword>
<keyword evidence="1" id="KW-0472">Membrane</keyword>
<feature type="transmembrane region" description="Helical" evidence="1">
    <location>
        <begin position="113"/>
        <end position="134"/>
    </location>
</feature>
<evidence type="ECO:0000313" key="3">
    <source>
        <dbReference type="Proteomes" id="UP001056383"/>
    </source>
</evidence>
<organism evidence="2 3">
    <name type="scientific">Streptomyces sudanensis</name>
    <dbReference type="NCBI Taxonomy" id="436397"/>
    <lineage>
        <taxon>Bacteria</taxon>
        <taxon>Bacillati</taxon>
        <taxon>Actinomycetota</taxon>
        <taxon>Actinomycetes</taxon>
        <taxon>Kitasatosporales</taxon>
        <taxon>Streptomycetaceae</taxon>
        <taxon>Streptomyces</taxon>
    </lineage>
</organism>
<gene>
    <name evidence="2" type="ORF">MW084_04095</name>
</gene>
<dbReference type="Proteomes" id="UP001056383">
    <property type="component" value="Chromosome"/>
</dbReference>
<dbReference type="RefSeq" id="WP_010475645.1">
    <property type="nucleotide sequence ID" value="NZ_CP095474.1"/>
</dbReference>
<keyword evidence="3" id="KW-1185">Reference proteome</keyword>
<reference evidence="2" key="1">
    <citation type="submission" date="2022-04" db="EMBL/GenBank/DDBJ databases">
        <title>Systematic whole-genome sequencing reveals an unexpected diversity among actinomycetoma pathogens and provides insights into their antibacterial susceptibilities.</title>
        <authorList>
            <person name="Watson A.K."/>
            <person name="Kepplinger B."/>
            <person name="Bakhiet S.M."/>
            <person name="Mhmoud N.A."/>
            <person name="Chapman J."/>
            <person name="Allenby N."/>
            <person name="Mickiewicz K."/>
            <person name="Goodfellow M."/>
            <person name="Fahal A.H."/>
            <person name="Errington J."/>
        </authorList>
    </citation>
    <scope>NUCLEOTIDE SEQUENCE</scope>
    <source>
        <strain evidence="2">SD 504</strain>
    </source>
</reference>
<evidence type="ECO:0000313" key="2">
    <source>
        <dbReference type="EMBL" id="URN15261.1"/>
    </source>
</evidence>
<accession>A0ABY4T8N0</accession>